<accession>A0ABR9K3S5</accession>
<sequence length="484" mass="51158">MEHGHTPRALVRDPGKATRVLEKLGVAAGDVEFVRGDMLDAGAVAEALDGCDAAIHAAAAIGVTGGAGDVVEANVTGTRNVVGGAVAAGLAPVVHVSTIGVFVPPSAPVITADAPLASPRTDYGRSKIAAERYARGLQDDGAPVTIVYPGGVFGPDQPVLDALPEGLAGALSLAWPLPGGGVSVLDVRDLAEALARAAESRQGPSRWVLGGHYLTWPRLAALCDRLTGVRPRGFRVPSAVMLGLGSALDAAKRVRPFGYPLTRDAAEFMVTLVPTDDRPILDALDLTLRPVQDTVADGLRWLAASGHLSPRRAGRLAPAEAPPDPTLLQRTLGPVFHRVSGAPWFAKVGPRIVPPVDRTLSRLTGGRFLIGQALVPSLVLTATGAVSGRPRRTPLACLPEPDGGWLVVGSNFGREKHPAWTGNLLKTPEAEVAFRGRNVPVKAHLLDDAEREEVWPRLVQVWPVYDRYVERAGRQLRIFRLTPR</sequence>
<dbReference type="Pfam" id="PF04075">
    <property type="entry name" value="F420H2_quin_red"/>
    <property type="match status" value="1"/>
</dbReference>
<comment type="caution">
    <text evidence="2">The sequence shown here is derived from an EMBL/GenBank/DDBJ whole genome shotgun (WGS) entry which is preliminary data.</text>
</comment>
<feature type="domain" description="NAD-dependent epimerase/dehydratase" evidence="1">
    <location>
        <begin position="4"/>
        <end position="209"/>
    </location>
</feature>
<dbReference type="Pfam" id="PF01370">
    <property type="entry name" value="Epimerase"/>
    <property type="match status" value="1"/>
</dbReference>
<dbReference type="InterPro" id="IPR004378">
    <property type="entry name" value="F420H2_quin_Rdtase"/>
</dbReference>
<organism evidence="2 3">
    <name type="scientific">Actinomadura algeriensis</name>
    <dbReference type="NCBI Taxonomy" id="1679523"/>
    <lineage>
        <taxon>Bacteria</taxon>
        <taxon>Bacillati</taxon>
        <taxon>Actinomycetota</taxon>
        <taxon>Actinomycetes</taxon>
        <taxon>Streptosporangiales</taxon>
        <taxon>Thermomonosporaceae</taxon>
        <taxon>Actinomadura</taxon>
    </lineage>
</organism>
<reference evidence="2 3" key="1">
    <citation type="submission" date="2020-10" db="EMBL/GenBank/DDBJ databases">
        <title>Sequencing the genomes of 1000 actinobacteria strains.</title>
        <authorList>
            <person name="Klenk H.-P."/>
        </authorList>
    </citation>
    <scope>NUCLEOTIDE SEQUENCE [LARGE SCALE GENOMIC DNA]</scope>
    <source>
        <strain evidence="2 3">DSM 46744</strain>
    </source>
</reference>
<dbReference type="InterPro" id="IPR001509">
    <property type="entry name" value="Epimerase_deHydtase"/>
</dbReference>
<dbReference type="InterPro" id="IPR012349">
    <property type="entry name" value="Split_barrel_FMN-bd"/>
</dbReference>
<evidence type="ECO:0000313" key="3">
    <source>
        <dbReference type="Proteomes" id="UP000627838"/>
    </source>
</evidence>
<dbReference type="SUPFAM" id="SSF50475">
    <property type="entry name" value="FMN-binding split barrel"/>
    <property type="match status" value="1"/>
</dbReference>
<evidence type="ECO:0000313" key="2">
    <source>
        <dbReference type="EMBL" id="MBE1537506.1"/>
    </source>
</evidence>
<gene>
    <name evidence="2" type="ORF">H4W34_007339</name>
</gene>
<dbReference type="InterPro" id="IPR051783">
    <property type="entry name" value="NAD(P)-dependent_oxidoreduct"/>
</dbReference>
<keyword evidence="3" id="KW-1185">Reference proteome</keyword>
<dbReference type="PANTHER" id="PTHR48079">
    <property type="entry name" value="PROTEIN YEEZ"/>
    <property type="match status" value="1"/>
</dbReference>
<dbReference type="PANTHER" id="PTHR48079:SF6">
    <property type="entry name" value="NAD(P)-BINDING DOMAIN-CONTAINING PROTEIN-RELATED"/>
    <property type="match status" value="1"/>
</dbReference>
<dbReference type="Gene3D" id="3.40.50.720">
    <property type="entry name" value="NAD(P)-binding Rossmann-like Domain"/>
    <property type="match status" value="1"/>
</dbReference>
<dbReference type="InterPro" id="IPR036291">
    <property type="entry name" value="NAD(P)-bd_dom_sf"/>
</dbReference>
<name>A0ABR9K3S5_9ACTN</name>
<evidence type="ECO:0000259" key="1">
    <source>
        <dbReference type="Pfam" id="PF01370"/>
    </source>
</evidence>
<protein>
    <submittedName>
        <fullName evidence="2">Deazaflavin-dependent oxidoreductase (Nitroreductase family)</fullName>
    </submittedName>
</protein>
<proteinExistence type="predicted"/>
<dbReference type="Gene3D" id="2.30.110.10">
    <property type="entry name" value="Electron Transport, Fmn-binding Protein, Chain A"/>
    <property type="match status" value="1"/>
</dbReference>
<dbReference type="SUPFAM" id="SSF51735">
    <property type="entry name" value="NAD(P)-binding Rossmann-fold domains"/>
    <property type="match status" value="1"/>
</dbReference>
<dbReference type="Proteomes" id="UP000627838">
    <property type="component" value="Unassembled WGS sequence"/>
</dbReference>
<dbReference type="NCBIfam" id="TIGR00026">
    <property type="entry name" value="hi_GC_TIGR00026"/>
    <property type="match status" value="1"/>
</dbReference>
<dbReference type="EMBL" id="JADBDZ010000001">
    <property type="protein sequence ID" value="MBE1537506.1"/>
    <property type="molecule type" value="Genomic_DNA"/>
</dbReference>